<comment type="caution">
    <text evidence="1">The sequence shown here is derived from an EMBL/GenBank/DDBJ whole genome shotgun (WGS) entry which is preliminary data.</text>
</comment>
<sequence length="201" mass="23513">MARANPKRDAALILLSVMCICFLYIHLDFCLETLGIEVLDTHERWCRREVQGCDERFGPEKGDYSFTVVTALVDIGRGGWWTQARTYRQYLTHMLKLLKLDINLVVFIEPKGLEFVRMNRKGRENRTVIHPVKLEQMSYYPLLPKIEEIMSSEEYKRQMEKGSCVQWMLRLTETNGVKRLCPVAAEIDRDKWSKEIMSSGC</sequence>
<reference evidence="1 2" key="1">
    <citation type="journal article" date="2021" name="Elife">
        <title>Chloroplast acquisition without the gene transfer in kleptoplastic sea slugs, Plakobranchus ocellatus.</title>
        <authorList>
            <person name="Maeda T."/>
            <person name="Takahashi S."/>
            <person name="Yoshida T."/>
            <person name="Shimamura S."/>
            <person name="Takaki Y."/>
            <person name="Nagai Y."/>
            <person name="Toyoda A."/>
            <person name="Suzuki Y."/>
            <person name="Arimoto A."/>
            <person name="Ishii H."/>
            <person name="Satoh N."/>
            <person name="Nishiyama T."/>
            <person name="Hasebe M."/>
            <person name="Maruyama T."/>
            <person name="Minagawa J."/>
            <person name="Obokata J."/>
            <person name="Shigenobu S."/>
        </authorList>
    </citation>
    <scope>NUCLEOTIDE SEQUENCE [LARGE SCALE GENOMIC DNA]</scope>
</reference>
<evidence type="ECO:0000313" key="1">
    <source>
        <dbReference type="EMBL" id="GFO02410.1"/>
    </source>
</evidence>
<dbReference type="Pfam" id="PF09612">
    <property type="entry name" value="HtrL_YibB"/>
    <property type="match status" value="1"/>
</dbReference>
<gene>
    <name evidence="1" type="ORF">PoB_002891500</name>
</gene>
<dbReference type="EMBL" id="BLXT01003580">
    <property type="protein sequence ID" value="GFO02410.1"/>
    <property type="molecule type" value="Genomic_DNA"/>
</dbReference>
<protein>
    <submittedName>
        <fullName evidence="1">Protein htrl</fullName>
    </submittedName>
</protein>
<evidence type="ECO:0000313" key="2">
    <source>
        <dbReference type="Proteomes" id="UP000735302"/>
    </source>
</evidence>
<dbReference type="Proteomes" id="UP000735302">
    <property type="component" value="Unassembled WGS sequence"/>
</dbReference>
<organism evidence="1 2">
    <name type="scientific">Plakobranchus ocellatus</name>
    <dbReference type="NCBI Taxonomy" id="259542"/>
    <lineage>
        <taxon>Eukaryota</taxon>
        <taxon>Metazoa</taxon>
        <taxon>Spiralia</taxon>
        <taxon>Lophotrochozoa</taxon>
        <taxon>Mollusca</taxon>
        <taxon>Gastropoda</taxon>
        <taxon>Heterobranchia</taxon>
        <taxon>Euthyneura</taxon>
        <taxon>Panpulmonata</taxon>
        <taxon>Sacoglossa</taxon>
        <taxon>Placobranchoidea</taxon>
        <taxon>Plakobranchidae</taxon>
        <taxon>Plakobranchus</taxon>
    </lineage>
</organism>
<proteinExistence type="predicted"/>
<accession>A0AAV4A2N3</accession>
<name>A0AAV4A2N3_9GAST</name>
<keyword evidence="2" id="KW-1185">Reference proteome</keyword>
<dbReference type="InterPro" id="IPR011735">
    <property type="entry name" value="WlaTC/HtrL_glycosyltransf"/>
</dbReference>
<dbReference type="AlphaFoldDB" id="A0AAV4A2N3"/>